<feature type="transmembrane region" description="Helical" evidence="7">
    <location>
        <begin position="49"/>
        <end position="67"/>
    </location>
</feature>
<evidence type="ECO:0000256" key="4">
    <source>
        <dbReference type="ARBA" id="ARBA00022989"/>
    </source>
</evidence>
<accession>A0A9P7MYU1</accession>
<feature type="transmembrane region" description="Helical" evidence="7">
    <location>
        <begin position="100"/>
        <end position="117"/>
    </location>
</feature>
<name>A0A9P7MYU1_9HYPO</name>
<evidence type="ECO:0000256" key="5">
    <source>
        <dbReference type="ARBA" id="ARBA00023136"/>
    </source>
</evidence>
<dbReference type="EMBL" id="SRPS01000023">
    <property type="protein sequence ID" value="KAG5975553.1"/>
    <property type="molecule type" value="Genomic_DNA"/>
</dbReference>
<comment type="subcellular location">
    <subcellularLocation>
        <location evidence="1">Membrane</location>
        <topology evidence="1">Multi-pass membrane protein</topology>
    </subcellularLocation>
</comment>
<dbReference type="SUPFAM" id="SSF48317">
    <property type="entry name" value="Acid phosphatase/Vanadium-dependent haloperoxidase"/>
    <property type="match status" value="1"/>
</dbReference>
<proteinExistence type="inferred from homology"/>
<feature type="transmembrane region" description="Helical" evidence="7">
    <location>
        <begin position="240"/>
        <end position="263"/>
    </location>
</feature>
<keyword evidence="4 7" id="KW-1133">Transmembrane helix</keyword>
<dbReference type="AlphaFoldDB" id="A0A9P7MYU1"/>
<keyword evidence="5 7" id="KW-0472">Membrane</keyword>
<evidence type="ECO:0000256" key="6">
    <source>
        <dbReference type="SAM" id="MobiDB-lite"/>
    </source>
</evidence>
<dbReference type="PANTHER" id="PTHR10165:SF84">
    <property type="entry name" value="PHOSPHATIDIC ACID PHOSPHATASE BETA"/>
    <property type="match status" value="1"/>
</dbReference>
<dbReference type="SMART" id="SM00014">
    <property type="entry name" value="acidPPc"/>
    <property type="match status" value="1"/>
</dbReference>
<dbReference type="PANTHER" id="PTHR10165">
    <property type="entry name" value="LIPID PHOSPHATE PHOSPHATASE"/>
    <property type="match status" value="1"/>
</dbReference>
<dbReference type="GO" id="GO:0008195">
    <property type="term" value="F:phosphatidate phosphatase activity"/>
    <property type="evidence" value="ECO:0007669"/>
    <property type="project" value="TreeGrafter"/>
</dbReference>
<dbReference type="InterPro" id="IPR043216">
    <property type="entry name" value="PAP-like"/>
</dbReference>
<dbReference type="GO" id="GO:0046839">
    <property type="term" value="P:phospholipid dephosphorylation"/>
    <property type="evidence" value="ECO:0007669"/>
    <property type="project" value="TreeGrafter"/>
</dbReference>
<dbReference type="Pfam" id="PF01569">
    <property type="entry name" value="PAP2"/>
    <property type="match status" value="1"/>
</dbReference>
<feature type="region of interest" description="Disordered" evidence="6">
    <location>
        <begin position="345"/>
        <end position="383"/>
    </location>
</feature>
<feature type="transmembrane region" description="Helical" evidence="7">
    <location>
        <begin position="269"/>
        <end position="287"/>
    </location>
</feature>
<dbReference type="InterPro" id="IPR000326">
    <property type="entry name" value="PAP2/HPO"/>
</dbReference>
<dbReference type="GO" id="GO:0006644">
    <property type="term" value="P:phospholipid metabolic process"/>
    <property type="evidence" value="ECO:0007669"/>
    <property type="project" value="InterPro"/>
</dbReference>
<gene>
    <name evidence="9" type="ORF">E4U56_003496</name>
</gene>
<organism evidence="9 10">
    <name type="scientific">Claviceps arundinis</name>
    <dbReference type="NCBI Taxonomy" id="1623583"/>
    <lineage>
        <taxon>Eukaryota</taxon>
        <taxon>Fungi</taxon>
        <taxon>Dikarya</taxon>
        <taxon>Ascomycota</taxon>
        <taxon>Pezizomycotina</taxon>
        <taxon>Sordariomycetes</taxon>
        <taxon>Hypocreomycetidae</taxon>
        <taxon>Hypocreales</taxon>
        <taxon>Clavicipitaceae</taxon>
        <taxon>Claviceps</taxon>
    </lineage>
</organism>
<evidence type="ECO:0000259" key="8">
    <source>
        <dbReference type="SMART" id="SM00014"/>
    </source>
</evidence>
<dbReference type="Gene3D" id="1.20.144.10">
    <property type="entry name" value="Phosphatidic acid phosphatase type 2/haloperoxidase"/>
    <property type="match status" value="1"/>
</dbReference>
<keyword evidence="3 7" id="KW-0812">Transmembrane</keyword>
<dbReference type="InterPro" id="IPR036938">
    <property type="entry name" value="PAP2/HPO_sf"/>
</dbReference>
<dbReference type="CDD" id="cd03390">
    <property type="entry name" value="PAP2_containing_1_like"/>
    <property type="match status" value="1"/>
</dbReference>
<evidence type="ECO:0000256" key="7">
    <source>
        <dbReference type="SAM" id="Phobius"/>
    </source>
</evidence>
<evidence type="ECO:0000256" key="2">
    <source>
        <dbReference type="ARBA" id="ARBA00008816"/>
    </source>
</evidence>
<evidence type="ECO:0000313" key="10">
    <source>
        <dbReference type="Proteomes" id="UP000784919"/>
    </source>
</evidence>
<evidence type="ECO:0000313" key="9">
    <source>
        <dbReference type="EMBL" id="KAG5975553.1"/>
    </source>
</evidence>
<protein>
    <recommendedName>
        <fullName evidence="8">Phosphatidic acid phosphatase type 2/haloperoxidase domain-containing protein</fullName>
    </recommendedName>
</protein>
<feature type="transmembrane region" description="Helical" evidence="7">
    <location>
        <begin position="210"/>
        <end position="228"/>
    </location>
</feature>
<sequence>MSHVLEDDSRNLNLGGLALPTTSSSSSSASSRGCQSFLGEWFRLNFRNLLTMLIVAGLSLFIFYVPIKVVRTFPLTFNGSGDIIYPQWAYPDRGWILESYQAGLISICVPAIFILLAQIRIRSAWDASTAIMGTTWALLMGSLFQVLIKQFIGGFRPYFLAVCMPDISLAENGNRSGLDGVGFQNIMYTTDICTQPDKFKLQNAVTSFPSGHSTVAFAGFGFLFLWLNGKLKVWADYRPAFWKVALTMLPLLIAAMIACSLTIDAAHNWYDIVAGSIIGTMMAFASYRSHYAAVFDWRFNHVPLQERESFAYDSEDDYGMAAHTFTRRVRWGTSRRWLDEQHASAGSSALFSHNPGKFPRGGSGRPVEGSRPKRLPSVGQQSV</sequence>
<dbReference type="Proteomes" id="UP000784919">
    <property type="component" value="Unassembled WGS sequence"/>
</dbReference>
<feature type="transmembrane region" description="Helical" evidence="7">
    <location>
        <begin position="129"/>
        <end position="148"/>
    </location>
</feature>
<feature type="domain" description="Phosphatidic acid phosphatase type 2/haloperoxidase" evidence="8">
    <location>
        <begin position="131"/>
        <end position="287"/>
    </location>
</feature>
<reference evidence="9" key="1">
    <citation type="journal article" date="2020" name="bioRxiv">
        <title>Whole genome comparisons of ergot fungi reveals the divergence and evolution of species within the genus Claviceps are the result of varying mechanisms driving genome evolution and host range expansion.</title>
        <authorList>
            <person name="Wyka S.A."/>
            <person name="Mondo S.J."/>
            <person name="Liu M."/>
            <person name="Dettman J."/>
            <person name="Nalam V."/>
            <person name="Broders K.D."/>
        </authorList>
    </citation>
    <scope>NUCLEOTIDE SEQUENCE</scope>
    <source>
        <strain evidence="9">CCC 1102</strain>
    </source>
</reference>
<evidence type="ECO:0000256" key="1">
    <source>
        <dbReference type="ARBA" id="ARBA00004141"/>
    </source>
</evidence>
<dbReference type="OrthoDB" id="10030083at2759"/>
<comment type="similarity">
    <text evidence="2">Belongs to the PA-phosphatase related phosphoesterase family.</text>
</comment>
<comment type="caution">
    <text evidence="9">The sequence shown here is derived from an EMBL/GenBank/DDBJ whole genome shotgun (WGS) entry which is preliminary data.</text>
</comment>
<evidence type="ECO:0000256" key="3">
    <source>
        <dbReference type="ARBA" id="ARBA00022692"/>
    </source>
</evidence>
<dbReference type="GO" id="GO:0016020">
    <property type="term" value="C:membrane"/>
    <property type="evidence" value="ECO:0007669"/>
    <property type="project" value="UniProtKB-SubCell"/>
</dbReference>